<keyword evidence="2" id="KW-0812">Transmembrane</keyword>
<feature type="compositionally biased region" description="Low complexity" evidence="1">
    <location>
        <begin position="200"/>
        <end position="215"/>
    </location>
</feature>
<feature type="transmembrane region" description="Helical" evidence="2">
    <location>
        <begin position="158"/>
        <end position="176"/>
    </location>
</feature>
<dbReference type="RefSeq" id="WP_179815017.1">
    <property type="nucleotide sequence ID" value="NZ_JACBZD010000001.1"/>
</dbReference>
<name>A0A852ZVN0_9ACTN</name>
<gene>
    <name evidence="3" type="ORF">FHU37_003379</name>
</gene>
<feature type="transmembrane region" description="Helical" evidence="2">
    <location>
        <begin position="34"/>
        <end position="53"/>
    </location>
</feature>
<feature type="transmembrane region" description="Helical" evidence="2">
    <location>
        <begin position="6"/>
        <end position="27"/>
    </location>
</feature>
<protein>
    <submittedName>
        <fullName evidence="3">Uncharacterized protein</fullName>
    </submittedName>
</protein>
<proteinExistence type="predicted"/>
<keyword evidence="4" id="KW-1185">Reference proteome</keyword>
<dbReference type="Proteomes" id="UP000567795">
    <property type="component" value="Unassembled WGS sequence"/>
</dbReference>
<evidence type="ECO:0000256" key="2">
    <source>
        <dbReference type="SAM" id="Phobius"/>
    </source>
</evidence>
<organism evidence="3 4">
    <name type="scientific">Allostreptomyces psammosilenae</name>
    <dbReference type="NCBI Taxonomy" id="1892865"/>
    <lineage>
        <taxon>Bacteria</taxon>
        <taxon>Bacillati</taxon>
        <taxon>Actinomycetota</taxon>
        <taxon>Actinomycetes</taxon>
        <taxon>Kitasatosporales</taxon>
        <taxon>Streptomycetaceae</taxon>
        <taxon>Allostreptomyces</taxon>
    </lineage>
</organism>
<dbReference type="AlphaFoldDB" id="A0A852ZVN0"/>
<comment type="caution">
    <text evidence="3">The sequence shown here is derived from an EMBL/GenBank/DDBJ whole genome shotgun (WGS) entry which is preliminary data.</text>
</comment>
<feature type="region of interest" description="Disordered" evidence="1">
    <location>
        <begin position="190"/>
        <end position="215"/>
    </location>
</feature>
<feature type="transmembrane region" description="Helical" evidence="2">
    <location>
        <begin position="118"/>
        <end position="138"/>
    </location>
</feature>
<evidence type="ECO:0000313" key="3">
    <source>
        <dbReference type="EMBL" id="NYI06436.1"/>
    </source>
</evidence>
<dbReference type="EMBL" id="JACBZD010000001">
    <property type="protein sequence ID" value="NYI06436.1"/>
    <property type="molecule type" value="Genomic_DNA"/>
</dbReference>
<reference evidence="3 4" key="1">
    <citation type="submission" date="2020-07" db="EMBL/GenBank/DDBJ databases">
        <title>Sequencing the genomes of 1000 actinobacteria strains.</title>
        <authorList>
            <person name="Klenk H.-P."/>
        </authorList>
    </citation>
    <scope>NUCLEOTIDE SEQUENCE [LARGE SCALE GENOMIC DNA]</scope>
    <source>
        <strain evidence="3 4">DSM 42178</strain>
    </source>
</reference>
<keyword evidence="2" id="KW-1133">Transmembrane helix</keyword>
<evidence type="ECO:0000313" key="4">
    <source>
        <dbReference type="Proteomes" id="UP000567795"/>
    </source>
</evidence>
<keyword evidence="2" id="KW-0472">Membrane</keyword>
<feature type="transmembrane region" description="Helical" evidence="2">
    <location>
        <begin position="65"/>
        <end position="83"/>
    </location>
</feature>
<sequence>MVVAVIVFCEVAFWVMLGLGLVTRYLLRWPRVSTALLVSVPLLDVLLLSVTVIDLRSGATAGIRHGLAAIYLGFTVAFGHSMMRWADQRFAHRFAGGPPPWRPPKRGMARVRYEWKGFGQSVVACGIAAAVLVLLIWLVGDPSRTEALNTSLQLCARILSISLIISVIGTLTAFGGGDGKKNAEKNVEENVAGGAREGEPAGSSPAAPAARRAGG</sequence>
<evidence type="ECO:0000256" key="1">
    <source>
        <dbReference type="SAM" id="MobiDB-lite"/>
    </source>
</evidence>
<accession>A0A852ZVN0</accession>